<keyword evidence="3" id="KW-0539">Nucleus</keyword>
<evidence type="ECO:0000313" key="7">
    <source>
        <dbReference type="RefSeq" id="XP_022298882.1"/>
    </source>
</evidence>
<organism evidence="6 7">
    <name type="scientific">Crassostrea virginica</name>
    <name type="common">Eastern oyster</name>
    <dbReference type="NCBI Taxonomy" id="6565"/>
    <lineage>
        <taxon>Eukaryota</taxon>
        <taxon>Metazoa</taxon>
        <taxon>Spiralia</taxon>
        <taxon>Lophotrochozoa</taxon>
        <taxon>Mollusca</taxon>
        <taxon>Bivalvia</taxon>
        <taxon>Autobranchia</taxon>
        <taxon>Pteriomorphia</taxon>
        <taxon>Ostreida</taxon>
        <taxon>Ostreoidea</taxon>
        <taxon>Ostreidae</taxon>
        <taxon>Crassostrea</taxon>
    </lineage>
</organism>
<accession>A0A8B8B649</accession>
<dbReference type="PROSITE" id="PS50982">
    <property type="entry name" value="MBD"/>
    <property type="match status" value="1"/>
</dbReference>
<dbReference type="InterPro" id="IPR001739">
    <property type="entry name" value="Methyl_CpG_DNA-bd"/>
</dbReference>
<dbReference type="InterPro" id="IPR011257">
    <property type="entry name" value="DNA_glycosylase"/>
</dbReference>
<dbReference type="GO" id="GO:0003824">
    <property type="term" value="F:catalytic activity"/>
    <property type="evidence" value="ECO:0007669"/>
    <property type="project" value="InterPro"/>
</dbReference>
<dbReference type="GeneID" id="111107813"/>
<dbReference type="PANTHER" id="PTHR15074:SF0">
    <property type="entry name" value="METHYL-CPG-BINDING DOMAIN PROTEIN 4-LIKE PROTEIN"/>
    <property type="match status" value="1"/>
</dbReference>
<dbReference type="Gene3D" id="1.10.340.30">
    <property type="entry name" value="Hypothetical protein, domain 2"/>
    <property type="match status" value="1"/>
</dbReference>
<dbReference type="FunFam" id="1.10.340.30:FF:000007">
    <property type="entry name" value="Methyl-CpG-binding domain protein 4"/>
    <property type="match status" value="1"/>
</dbReference>
<reference evidence="7" key="1">
    <citation type="submission" date="2025-08" db="UniProtKB">
        <authorList>
            <consortium name="RefSeq"/>
        </authorList>
    </citation>
    <scope>IDENTIFICATION</scope>
    <source>
        <tissue evidence="7">Whole sample</tissue>
    </source>
</reference>
<feature type="compositionally biased region" description="Basic and acidic residues" evidence="4">
    <location>
        <begin position="303"/>
        <end position="312"/>
    </location>
</feature>
<dbReference type="PANTHER" id="PTHR15074">
    <property type="entry name" value="METHYL-CPG-BINDING PROTEIN"/>
    <property type="match status" value="1"/>
</dbReference>
<dbReference type="OrthoDB" id="10265068at2759"/>
<feature type="region of interest" description="Disordered" evidence="4">
    <location>
        <begin position="486"/>
        <end position="505"/>
    </location>
</feature>
<keyword evidence="6" id="KW-1185">Reference proteome</keyword>
<evidence type="ECO:0000256" key="2">
    <source>
        <dbReference type="ARBA" id="ARBA00022553"/>
    </source>
</evidence>
<feature type="compositionally biased region" description="Low complexity" evidence="4">
    <location>
        <begin position="67"/>
        <end position="79"/>
    </location>
</feature>
<proteinExistence type="predicted"/>
<keyword evidence="2" id="KW-0597">Phosphoprotein</keyword>
<dbReference type="InterPro" id="IPR016177">
    <property type="entry name" value="DNA-bd_dom_sf"/>
</dbReference>
<feature type="compositionally biased region" description="Basic residues" evidence="4">
    <location>
        <begin position="286"/>
        <end position="302"/>
    </location>
</feature>
<feature type="compositionally biased region" description="Basic residues" evidence="4">
    <location>
        <begin position="340"/>
        <end position="350"/>
    </location>
</feature>
<sequence length="794" mass="89812">MEDDEATDELFIAMQPSDQFKDMKEKPQEEEDGYEEYDDMGDEDDREIIDEFEEESATEEVSETVLDNTDNSDSADNSDIVPSKLMYPEADPEQSNQGTDPESSRLSDQPSEKVRSVRKRQRELYSLPLNDSLQDDVDLIKRSMAPADTDPQNSEMPDYNSRPTREDHSYDVSPMLMDKQLPTGWSRKVVQRLNGKSAGKYDVYIYSPSGRKLRSKTDLARYLEEEGITDLTAEDFDFTVRGKHSVGQPSKRKVTEPEQSGTQRQKKRATSVSQGVESPKSSLKGGIRRRKLSQHKDKSTKRKNLEKIDSPKKGKTISQRLVIKMAFSSGDSQPKTKIKDFKKRKSLKTKVRSEPSSGEDVGIVSLRDSVNVMGNRVTVSSGRSEECCMSPKKNPRFREALEEDTEVKTHGANVFDLFDPDGHLLDQQSQMNVVNGTNTEKLCKGSDFNQNSSGGLEDPKSPTRLKRRGSGNVDYALLSGKNRRISTERRSSWKRQDNETSSVNHTQIKSATLTDTDYCDIKTDESESMAVNATSADSLTHRTLENVTEHDNSSTVECTGQKLSLSQSPVSSETFSNPSVIPTNCGNVTESVSETGPPSPSPGEEEVEADDNSLDIEEEENYVSTPSEMVESPYFQGGHYMPRPELHRDVKWTPPKSPHNLIQESLYHDPWKLLVATIFLNRTTGKAAIPILWKFLNRWPNPDAARKGDWQAMARLLTPLGLHEKRAKIIIRFSDEYLTKDWKYPIELHGIGKYGNDSYRIFCVNEWKQVTPTDHKLNDYHGWLSKNWETLAIN</sequence>
<dbReference type="GO" id="GO:0006281">
    <property type="term" value="P:DNA repair"/>
    <property type="evidence" value="ECO:0007669"/>
    <property type="project" value="InterPro"/>
</dbReference>
<feature type="region of interest" description="Disordered" evidence="4">
    <location>
        <begin position="566"/>
        <end position="613"/>
    </location>
</feature>
<protein>
    <submittedName>
        <fullName evidence="7">LOW QUALITY PROTEIN: methyl-CpG-binding domain protein 4-like</fullName>
    </submittedName>
</protein>
<dbReference type="AlphaFoldDB" id="A0A8B8B649"/>
<dbReference type="CDD" id="cd01396">
    <property type="entry name" value="MeCP2_MBD"/>
    <property type="match status" value="1"/>
</dbReference>
<dbReference type="SUPFAM" id="SSF48150">
    <property type="entry name" value="DNA-glycosylase"/>
    <property type="match status" value="1"/>
</dbReference>
<feature type="region of interest" description="Disordered" evidence="4">
    <location>
        <begin position="443"/>
        <end position="471"/>
    </location>
</feature>
<dbReference type="InterPro" id="IPR045138">
    <property type="entry name" value="MeCP2/MBD4"/>
</dbReference>
<dbReference type="RefSeq" id="XP_022298882.1">
    <property type="nucleotide sequence ID" value="XM_022443174.1"/>
</dbReference>
<dbReference type="Pfam" id="PF01429">
    <property type="entry name" value="MBD"/>
    <property type="match status" value="1"/>
</dbReference>
<feature type="compositionally biased region" description="Basic and acidic residues" evidence="4">
    <location>
        <begin position="102"/>
        <end position="115"/>
    </location>
</feature>
<gene>
    <name evidence="7" type="primary">LOC111107813</name>
</gene>
<dbReference type="Gene3D" id="3.30.890.10">
    <property type="entry name" value="Methyl-cpg-binding Protein 2, Chain A"/>
    <property type="match status" value="1"/>
</dbReference>
<evidence type="ECO:0000256" key="1">
    <source>
        <dbReference type="ARBA" id="ARBA00004123"/>
    </source>
</evidence>
<feature type="compositionally biased region" description="Acidic residues" evidence="4">
    <location>
        <begin position="603"/>
        <end position="613"/>
    </location>
</feature>
<feature type="compositionally biased region" description="Acidic residues" evidence="4">
    <location>
        <begin position="28"/>
        <end position="62"/>
    </location>
</feature>
<dbReference type="SMART" id="SM00391">
    <property type="entry name" value="MBD"/>
    <property type="match status" value="1"/>
</dbReference>
<evidence type="ECO:0000256" key="3">
    <source>
        <dbReference type="ARBA" id="ARBA00023242"/>
    </source>
</evidence>
<dbReference type="GO" id="GO:0005634">
    <property type="term" value="C:nucleus"/>
    <property type="evidence" value="ECO:0007669"/>
    <property type="project" value="UniProtKB-SubCell"/>
</dbReference>
<feature type="domain" description="MBD" evidence="5">
    <location>
        <begin position="171"/>
        <end position="243"/>
    </location>
</feature>
<evidence type="ECO:0000259" key="5">
    <source>
        <dbReference type="PROSITE" id="PS50982"/>
    </source>
</evidence>
<evidence type="ECO:0000256" key="4">
    <source>
        <dbReference type="SAM" id="MobiDB-lite"/>
    </source>
</evidence>
<feature type="compositionally biased region" description="Polar residues" evidence="4">
    <location>
        <begin position="566"/>
        <end position="588"/>
    </location>
</feature>
<feature type="compositionally biased region" description="Polar residues" evidence="4">
    <location>
        <begin position="270"/>
        <end position="281"/>
    </location>
</feature>
<evidence type="ECO:0000313" key="6">
    <source>
        <dbReference type="Proteomes" id="UP000694844"/>
    </source>
</evidence>
<dbReference type="SUPFAM" id="SSF54171">
    <property type="entry name" value="DNA-binding domain"/>
    <property type="match status" value="1"/>
</dbReference>
<feature type="region of interest" description="Disordered" evidence="4">
    <location>
        <begin position="242"/>
        <end position="360"/>
    </location>
</feature>
<dbReference type="GO" id="GO:0003677">
    <property type="term" value="F:DNA binding"/>
    <property type="evidence" value="ECO:0007669"/>
    <property type="project" value="InterPro"/>
</dbReference>
<feature type="region of interest" description="Disordered" evidence="4">
    <location>
        <begin position="1"/>
        <end position="170"/>
    </location>
</feature>
<feature type="compositionally biased region" description="Basic and acidic residues" evidence="4">
    <location>
        <begin position="486"/>
        <end position="498"/>
    </location>
</feature>
<dbReference type="Proteomes" id="UP000694844">
    <property type="component" value="Chromosome 8"/>
</dbReference>
<dbReference type="KEGG" id="cvn:111107813"/>
<comment type="subcellular location">
    <subcellularLocation>
        <location evidence="1">Nucleus</location>
    </subcellularLocation>
</comment>
<name>A0A8B8B649_CRAVI</name>